<dbReference type="GO" id="GO:0098793">
    <property type="term" value="C:presynapse"/>
    <property type="evidence" value="ECO:0007669"/>
    <property type="project" value="TreeGrafter"/>
</dbReference>
<evidence type="ECO:0000256" key="10">
    <source>
        <dbReference type="ARBA" id="ARBA00023043"/>
    </source>
</evidence>
<evidence type="ECO:0000256" key="8">
    <source>
        <dbReference type="ARBA" id="ARBA00022753"/>
    </source>
</evidence>
<dbReference type="SUPFAM" id="SSF103657">
    <property type="entry name" value="BAR/IMD domain-like"/>
    <property type="match status" value="1"/>
</dbReference>
<dbReference type="InterPro" id="IPR004148">
    <property type="entry name" value="BAR_dom"/>
</dbReference>
<name>A0A8C6TD23_9GOBI</name>
<keyword evidence="6" id="KW-0963">Cytoplasm</keyword>
<feature type="domain" description="SH3" evidence="22">
    <location>
        <begin position="270"/>
        <end position="329"/>
    </location>
</feature>
<dbReference type="CDD" id="cd07592">
    <property type="entry name" value="BAR_Endophilin_A"/>
    <property type="match status" value="1"/>
</dbReference>
<dbReference type="Proteomes" id="UP000694523">
    <property type="component" value="Unplaced"/>
</dbReference>
<evidence type="ECO:0000256" key="9">
    <source>
        <dbReference type="ARBA" id="ARBA00022949"/>
    </source>
</evidence>
<evidence type="ECO:0000256" key="13">
    <source>
        <dbReference type="ARBA" id="ARBA00023136"/>
    </source>
</evidence>
<evidence type="ECO:0000313" key="24">
    <source>
        <dbReference type="Ensembl" id="ENSNMLP00000020040.1"/>
    </source>
</evidence>
<feature type="compositionally biased region" description="Low complexity" evidence="21">
    <location>
        <begin position="244"/>
        <end position="257"/>
    </location>
</feature>
<evidence type="ECO:0000256" key="2">
    <source>
        <dbReference type="ARBA" id="ARBA00004220"/>
    </source>
</evidence>
<evidence type="ECO:0000256" key="19">
    <source>
        <dbReference type="ARBA" id="ARBA00043171"/>
    </source>
</evidence>
<dbReference type="Gene3D" id="1.20.1270.60">
    <property type="entry name" value="Arfaptin homology (AH) domain/BAR domain"/>
    <property type="match status" value="1"/>
</dbReference>
<dbReference type="PANTHER" id="PTHR14167:SF63">
    <property type="entry name" value="ENDOPHILIN-A2"/>
    <property type="match status" value="1"/>
</dbReference>
<evidence type="ECO:0000256" key="3">
    <source>
        <dbReference type="ARBA" id="ARBA00004496"/>
    </source>
</evidence>
<dbReference type="PROSITE" id="PS51021">
    <property type="entry name" value="BAR"/>
    <property type="match status" value="1"/>
</dbReference>
<keyword evidence="14" id="KW-0966">Cell projection</keyword>
<evidence type="ECO:0000256" key="5">
    <source>
        <dbReference type="ARBA" id="ARBA00022443"/>
    </source>
</evidence>
<evidence type="ECO:0000256" key="4">
    <source>
        <dbReference type="ARBA" id="ARBA00006697"/>
    </source>
</evidence>
<evidence type="ECO:0000256" key="21">
    <source>
        <dbReference type="SAM" id="MobiDB-lite"/>
    </source>
</evidence>
<keyword evidence="9" id="KW-0965">Cell junction</keyword>
<dbReference type="PANTHER" id="PTHR14167">
    <property type="entry name" value="SH3 DOMAIN-CONTAINING"/>
    <property type="match status" value="1"/>
</dbReference>
<evidence type="ECO:0000256" key="17">
    <source>
        <dbReference type="ARBA" id="ARBA00040340"/>
    </source>
</evidence>
<evidence type="ECO:0000256" key="15">
    <source>
        <dbReference type="ARBA" id="ARBA00024839"/>
    </source>
</evidence>
<evidence type="ECO:0000256" key="12">
    <source>
        <dbReference type="ARBA" id="ARBA00023121"/>
    </source>
</evidence>
<evidence type="ECO:0000313" key="25">
    <source>
        <dbReference type="Proteomes" id="UP000694523"/>
    </source>
</evidence>
<keyword evidence="12" id="KW-0446">Lipid-binding</keyword>
<dbReference type="GO" id="GO:0008289">
    <property type="term" value="F:lipid binding"/>
    <property type="evidence" value="ECO:0007669"/>
    <property type="project" value="UniProtKB-KW"/>
</dbReference>
<evidence type="ECO:0000256" key="7">
    <source>
        <dbReference type="ARBA" id="ARBA00022583"/>
    </source>
</evidence>
<dbReference type="AlphaFoldDB" id="A0A8C6TD23"/>
<evidence type="ECO:0000256" key="20">
    <source>
        <dbReference type="PROSITE-ProRule" id="PRU00192"/>
    </source>
</evidence>
<keyword evidence="7" id="KW-0254">Endocytosis</keyword>
<sequence length="332" mass="37570">MMSEKVGGAEGTKLEEDFLDLERKSDVTSKAVVEVLNKTSEYLQPNPATRAKLTMLNTVSKIRGQEKNPGYPQPEGLLGDCMLRYGREMGDDSNFGVALTAFGESMKRMEEVKYSLDMDVKQNFLDPLQAIAEKDIKDIQFHLKKLESRRKIPDEEIRQSLDKFHESKEMAERSMHSLLETDVEQVSQLKSFVESMLQYHREATGILEGLQETVDEAASQPRREYAPKPRPSFEYGEMNNSNGAYSPPAASPPAYSSGISFQRTSMKNRPPEPSCKALYDFEPENEGELGFQEGDMITLTNRIDDNWLEGRLHGRTGYFPVNYVEVLGALPF</sequence>
<evidence type="ECO:0000256" key="16">
    <source>
        <dbReference type="ARBA" id="ARBA00037432"/>
    </source>
</evidence>
<comment type="function">
    <text evidence="15">Implicated in endocytosis. May recruit other proteins to membranes with high curvature.</text>
</comment>
<dbReference type="FunFam" id="2.30.30.40:FF:000072">
    <property type="entry name" value="Unconventional Myosin IB"/>
    <property type="match status" value="1"/>
</dbReference>
<organism evidence="24 25">
    <name type="scientific">Neogobius melanostomus</name>
    <name type="common">round goby</name>
    <dbReference type="NCBI Taxonomy" id="47308"/>
    <lineage>
        <taxon>Eukaryota</taxon>
        <taxon>Metazoa</taxon>
        <taxon>Chordata</taxon>
        <taxon>Craniata</taxon>
        <taxon>Vertebrata</taxon>
        <taxon>Euteleostomi</taxon>
        <taxon>Actinopterygii</taxon>
        <taxon>Neopterygii</taxon>
        <taxon>Teleostei</taxon>
        <taxon>Neoteleostei</taxon>
        <taxon>Acanthomorphata</taxon>
        <taxon>Gobiaria</taxon>
        <taxon>Gobiiformes</taxon>
        <taxon>Gobioidei</taxon>
        <taxon>Gobiidae</taxon>
        <taxon>Benthophilinae</taxon>
        <taxon>Neogobiini</taxon>
        <taxon>Neogobius</taxon>
    </lineage>
</organism>
<keyword evidence="25" id="KW-1185">Reference proteome</keyword>
<evidence type="ECO:0000259" key="23">
    <source>
        <dbReference type="PROSITE" id="PS51021"/>
    </source>
</evidence>
<dbReference type="InterPro" id="IPR001452">
    <property type="entry name" value="SH3_domain"/>
</dbReference>
<reference evidence="24" key="1">
    <citation type="submission" date="2025-08" db="UniProtKB">
        <authorList>
            <consortium name="Ensembl"/>
        </authorList>
    </citation>
    <scope>IDENTIFICATION</scope>
</reference>
<evidence type="ECO:0000256" key="11">
    <source>
        <dbReference type="ARBA" id="ARBA00023054"/>
    </source>
</evidence>
<dbReference type="SMART" id="SM00326">
    <property type="entry name" value="SH3"/>
    <property type="match status" value="1"/>
</dbReference>
<dbReference type="Pfam" id="PF03114">
    <property type="entry name" value="BAR"/>
    <property type="match status" value="1"/>
</dbReference>
<keyword evidence="8" id="KW-0967">Endosome</keyword>
<evidence type="ECO:0000259" key="22">
    <source>
        <dbReference type="PROSITE" id="PS50002"/>
    </source>
</evidence>
<dbReference type="PROSITE" id="PS50002">
    <property type="entry name" value="SH3"/>
    <property type="match status" value="1"/>
</dbReference>
<dbReference type="InterPro" id="IPR027267">
    <property type="entry name" value="AH/BAR_dom_sf"/>
</dbReference>
<keyword evidence="10" id="KW-0040">ANK repeat</keyword>
<accession>A0A8C6TD23</accession>
<comment type="subcellular location">
    <subcellularLocation>
        <location evidence="1">Cell projection</location>
        <location evidence="1">Podosome</location>
    </subcellularLocation>
    <subcellularLocation>
        <location evidence="3">Cytoplasm</location>
    </subcellularLocation>
    <subcellularLocation>
        <location evidence="2">Early endosome membrane</location>
        <topology evidence="2">Peripheral membrane protein</topology>
    </subcellularLocation>
</comment>
<dbReference type="Pfam" id="PF14604">
    <property type="entry name" value="SH3_9"/>
    <property type="match status" value="1"/>
</dbReference>
<dbReference type="Gene3D" id="2.30.30.40">
    <property type="entry name" value="SH3 Domains"/>
    <property type="match status" value="1"/>
</dbReference>
<reference evidence="24" key="2">
    <citation type="submission" date="2025-09" db="UniProtKB">
        <authorList>
            <consortium name="Ensembl"/>
        </authorList>
    </citation>
    <scope>IDENTIFICATION</scope>
</reference>
<keyword evidence="5 20" id="KW-0728">SH3 domain</keyword>
<proteinExistence type="inferred from homology"/>
<comment type="function">
    <text evidence="16">Induces bone resorption, acting probably through a signaling cascade which results in the secretion of factor(s) enhancing osteoclast formation and activity.</text>
</comment>
<dbReference type="SUPFAM" id="SSF50044">
    <property type="entry name" value="SH3-domain"/>
    <property type="match status" value="1"/>
</dbReference>
<evidence type="ECO:0000256" key="6">
    <source>
        <dbReference type="ARBA" id="ARBA00022490"/>
    </source>
</evidence>
<keyword evidence="13" id="KW-0472">Membrane</keyword>
<dbReference type="InterPro" id="IPR035824">
    <property type="entry name" value="Endophilin_A_SH3"/>
</dbReference>
<dbReference type="CDD" id="cd11803">
    <property type="entry name" value="SH3_Endophilin_A"/>
    <property type="match status" value="1"/>
</dbReference>
<dbReference type="GO" id="GO:0002102">
    <property type="term" value="C:podosome"/>
    <property type="evidence" value="ECO:0007669"/>
    <property type="project" value="UniProtKB-SubCell"/>
</dbReference>
<dbReference type="GO" id="GO:0016191">
    <property type="term" value="P:synaptic vesicle uncoating"/>
    <property type="evidence" value="ECO:0007669"/>
    <property type="project" value="TreeGrafter"/>
</dbReference>
<dbReference type="GO" id="GO:0031901">
    <property type="term" value="C:early endosome membrane"/>
    <property type="evidence" value="ECO:0007669"/>
    <property type="project" value="UniProtKB-SubCell"/>
</dbReference>
<evidence type="ECO:0000256" key="14">
    <source>
        <dbReference type="ARBA" id="ARBA00023273"/>
    </source>
</evidence>
<dbReference type="InterPro" id="IPR036028">
    <property type="entry name" value="SH3-like_dom_sf"/>
</dbReference>
<feature type="compositionally biased region" description="Polar residues" evidence="21">
    <location>
        <begin position="258"/>
        <end position="267"/>
    </location>
</feature>
<dbReference type="PRINTS" id="PR00452">
    <property type="entry name" value="SH3DOMAIN"/>
</dbReference>
<protein>
    <recommendedName>
        <fullName evidence="17">Endophilin-A2</fullName>
    </recommendedName>
    <alternativeName>
        <fullName evidence="19">Endophilin-2</fullName>
    </alternativeName>
    <alternativeName>
        <fullName evidence="18">Osteoclast-stimulating factor 1</fullName>
    </alternativeName>
</protein>
<keyword evidence="11" id="KW-0175">Coiled coil</keyword>
<dbReference type="PRINTS" id="PR00499">
    <property type="entry name" value="P67PHOX"/>
</dbReference>
<dbReference type="SMART" id="SM00721">
    <property type="entry name" value="BAR"/>
    <property type="match status" value="1"/>
</dbReference>
<dbReference type="Ensembl" id="ENSNMLT00000022492.1">
    <property type="protein sequence ID" value="ENSNMLP00000020040.1"/>
    <property type="gene ID" value="ENSNMLG00000012990.1"/>
</dbReference>
<evidence type="ECO:0000256" key="1">
    <source>
        <dbReference type="ARBA" id="ARBA00004188"/>
    </source>
</evidence>
<comment type="similarity">
    <text evidence="4">Belongs to the endophilin family.</text>
</comment>
<dbReference type="InterPro" id="IPR050384">
    <property type="entry name" value="Endophilin_SH3RF"/>
</dbReference>
<feature type="region of interest" description="Disordered" evidence="21">
    <location>
        <begin position="216"/>
        <end position="272"/>
    </location>
</feature>
<dbReference type="GO" id="GO:0098978">
    <property type="term" value="C:glutamatergic synapse"/>
    <property type="evidence" value="ECO:0007669"/>
    <property type="project" value="TreeGrafter"/>
</dbReference>
<evidence type="ECO:0000256" key="18">
    <source>
        <dbReference type="ARBA" id="ARBA00040640"/>
    </source>
</evidence>
<feature type="domain" description="BAR" evidence="23">
    <location>
        <begin position="3"/>
        <end position="223"/>
    </location>
</feature>